<name>A0A3B1CZM0_9ZZZZ</name>
<dbReference type="EMBL" id="UOGI01000220">
    <property type="protein sequence ID" value="VAX33912.1"/>
    <property type="molecule type" value="Genomic_DNA"/>
</dbReference>
<sequence length="50" mass="5598">MGGTVRDMDISQLGMLFRFYEALGFERLAVDMPESASNGGDYQHKEEGLK</sequence>
<dbReference type="AlphaFoldDB" id="A0A3B1CZM0"/>
<reference evidence="1" key="1">
    <citation type="submission" date="2018-06" db="EMBL/GenBank/DDBJ databases">
        <authorList>
            <person name="Zhirakovskaya E."/>
        </authorList>
    </citation>
    <scope>NUCLEOTIDE SEQUENCE</scope>
</reference>
<organism evidence="1">
    <name type="scientific">hydrothermal vent metagenome</name>
    <dbReference type="NCBI Taxonomy" id="652676"/>
    <lineage>
        <taxon>unclassified sequences</taxon>
        <taxon>metagenomes</taxon>
        <taxon>ecological metagenomes</taxon>
    </lineage>
</organism>
<feature type="non-terminal residue" evidence="1">
    <location>
        <position position="50"/>
    </location>
</feature>
<proteinExistence type="predicted"/>
<protein>
    <submittedName>
        <fullName evidence="1">Uncharacterized protein</fullName>
    </submittedName>
</protein>
<evidence type="ECO:0000313" key="1">
    <source>
        <dbReference type="EMBL" id="VAX33912.1"/>
    </source>
</evidence>
<gene>
    <name evidence="1" type="ORF">MNBD_NITROSPIRAE03-518</name>
</gene>
<accession>A0A3B1CZM0</accession>